<dbReference type="KEGG" id="sapo:SAPIO_CDS4309"/>
<evidence type="ECO:0000313" key="2">
    <source>
        <dbReference type="Proteomes" id="UP000028545"/>
    </source>
</evidence>
<accession>A0A084G8M8</accession>
<dbReference type="Proteomes" id="UP000028545">
    <property type="component" value="Unassembled WGS sequence"/>
</dbReference>
<reference evidence="1 2" key="1">
    <citation type="journal article" date="2014" name="Genome Announc.">
        <title>Draft genome sequence of the pathogenic fungus Scedosporium apiospermum.</title>
        <authorList>
            <person name="Vandeputte P."/>
            <person name="Ghamrawi S."/>
            <person name="Rechenmann M."/>
            <person name="Iltis A."/>
            <person name="Giraud S."/>
            <person name="Fleury M."/>
            <person name="Thornton C."/>
            <person name="Delhaes L."/>
            <person name="Meyer W."/>
            <person name="Papon N."/>
            <person name="Bouchara J.P."/>
        </authorList>
    </citation>
    <scope>NUCLEOTIDE SEQUENCE [LARGE SCALE GENOMIC DNA]</scope>
    <source>
        <strain evidence="1 2">IHEM 14462</strain>
    </source>
</reference>
<dbReference type="RefSeq" id="XP_016643489.1">
    <property type="nucleotide sequence ID" value="XM_016786887.1"/>
</dbReference>
<dbReference type="SUPFAM" id="SSF48403">
    <property type="entry name" value="Ankyrin repeat"/>
    <property type="match status" value="1"/>
</dbReference>
<dbReference type="EMBL" id="JOWA01000091">
    <property type="protein sequence ID" value="KEZ43690.1"/>
    <property type="molecule type" value="Genomic_DNA"/>
</dbReference>
<dbReference type="InterPro" id="IPR036770">
    <property type="entry name" value="Ankyrin_rpt-contain_sf"/>
</dbReference>
<evidence type="ECO:0000313" key="1">
    <source>
        <dbReference type="EMBL" id="KEZ43690.1"/>
    </source>
</evidence>
<dbReference type="GeneID" id="27723381"/>
<proteinExistence type="predicted"/>
<dbReference type="AlphaFoldDB" id="A0A084G8M8"/>
<dbReference type="SMART" id="SM00248">
    <property type="entry name" value="ANK"/>
    <property type="match status" value="4"/>
</dbReference>
<comment type="caution">
    <text evidence="1">The sequence shown here is derived from an EMBL/GenBank/DDBJ whole genome shotgun (WGS) entry which is preliminary data.</text>
</comment>
<evidence type="ECO:0008006" key="3">
    <source>
        <dbReference type="Google" id="ProtNLM"/>
    </source>
</evidence>
<sequence>METEYGFLFAPEDRLAALQLLCGQIVWGEDWLLLAGLPWRILEKLDPKSRYKTKQTWATHLLPASILLGKPEIYGPLLPFLDAEKGIKSGGHDDDIKQVLSTKSCEFGTPVYAAIVGNQKRLLRRLIAHDTPFLWAAAHYALLGAVRVEETSMLEYLLSQGPPRRRTDLTIHKAIIKAAILNRPVHARMLIDHLTKKRHSRSRLKWAMQWGLHHACVHGNRELAALCISHSANPAQTTWLHPDTTPEYLAELEHSEPGCELVPAPICIAAWAGDMELLQWLTTYDVPLGPAIDARRAWLYDLHDAARVGAHRVFRYLVFEAKVLDLAAEYEAPDGYILDMMIVACKYGHIEIFDAMVEAGIPVDPPVQRPESD</sequence>
<dbReference type="OrthoDB" id="5269745at2759"/>
<dbReference type="HOGENOM" id="CLU_742181_0_0_1"/>
<name>A0A084G8M8_PSEDA</name>
<organism evidence="1 2">
    <name type="scientific">Pseudallescheria apiosperma</name>
    <name type="common">Scedosporium apiospermum</name>
    <dbReference type="NCBI Taxonomy" id="563466"/>
    <lineage>
        <taxon>Eukaryota</taxon>
        <taxon>Fungi</taxon>
        <taxon>Dikarya</taxon>
        <taxon>Ascomycota</taxon>
        <taxon>Pezizomycotina</taxon>
        <taxon>Sordariomycetes</taxon>
        <taxon>Hypocreomycetidae</taxon>
        <taxon>Microascales</taxon>
        <taxon>Microascaceae</taxon>
        <taxon>Scedosporium</taxon>
    </lineage>
</organism>
<dbReference type="InterPro" id="IPR002110">
    <property type="entry name" value="Ankyrin_rpt"/>
</dbReference>
<keyword evidence="2" id="KW-1185">Reference proteome</keyword>
<dbReference type="Gene3D" id="1.25.40.20">
    <property type="entry name" value="Ankyrin repeat-containing domain"/>
    <property type="match status" value="1"/>
</dbReference>
<gene>
    <name evidence="1" type="ORF">SAPIO_CDS4309</name>
</gene>
<protein>
    <recommendedName>
        <fullName evidence="3">Ankyrin repeat protein</fullName>
    </recommendedName>
</protein>
<dbReference type="VEuPathDB" id="FungiDB:SAPIO_CDS4309"/>